<dbReference type="HAMAP" id="MF_00071">
    <property type="entry name" value="LepA"/>
    <property type="match status" value="1"/>
</dbReference>
<dbReference type="GO" id="GO:0043022">
    <property type="term" value="F:ribosome binding"/>
    <property type="evidence" value="ECO:0007669"/>
    <property type="project" value="UniProtKB-UniRule"/>
</dbReference>
<dbReference type="PANTHER" id="PTHR43512:SF4">
    <property type="entry name" value="TRANSLATION FACTOR GUF1 HOMOLOG, CHLOROPLASTIC"/>
    <property type="match status" value="1"/>
</dbReference>
<dbReference type="FunFam" id="3.40.50.300:FF:000078">
    <property type="entry name" value="Elongation factor 4"/>
    <property type="match status" value="1"/>
</dbReference>
<evidence type="ECO:0000256" key="8">
    <source>
        <dbReference type="ARBA" id="ARBA00050293"/>
    </source>
</evidence>
<keyword evidence="5 12" id="KW-0648">Protein biosynthesis</keyword>
<dbReference type="SUPFAM" id="SSF50447">
    <property type="entry name" value="Translation proteins"/>
    <property type="match status" value="1"/>
</dbReference>
<name>H5SQE8_ACEAU</name>
<dbReference type="Gene3D" id="2.40.30.10">
    <property type="entry name" value="Translation factors"/>
    <property type="match status" value="1"/>
</dbReference>
<proteinExistence type="inferred from homology"/>
<dbReference type="InterPro" id="IPR038363">
    <property type="entry name" value="LepA_C_sf"/>
</dbReference>
<gene>
    <name evidence="12" type="primary">lepA</name>
    <name evidence="14" type="ORF">HGMM_OP1C079</name>
</gene>
<dbReference type="InterPro" id="IPR005225">
    <property type="entry name" value="Small_GTP-bd"/>
</dbReference>
<dbReference type="GO" id="GO:0003924">
    <property type="term" value="F:GTPase activity"/>
    <property type="evidence" value="ECO:0007669"/>
    <property type="project" value="UniProtKB-UniRule"/>
</dbReference>
<dbReference type="PANTHER" id="PTHR43512">
    <property type="entry name" value="TRANSLATION FACTOR GUF1-RELATED"/>
    <property type="match status" value="1"/>
</dbReference>
<evidence type="ECO:0000256" key="3">
    <source>
        <dbReference type="ARBA" id="ARBA00022741"/>
    </source>
</evidence>
<dbReference type="PROSITE" id="PS51722">
    <property type="entry name" value="G_TR_2"/>
    <property type="match status" value="1"/>
</dbReference>
<dbReference type="Pfam" id="PF00679">
    <property type="entry name" value="EFG_C"/>
    <property type="match status" value="1"/>
</dbReference>
<dbReference type="NCBIfam" id="TIGR00231">
    <property type="entry name" value="small_GTP"/>
    <property type="match status" value="1"/>
</dbReference>
<keyword evidence="2 12" id="KW-1003">Cell membrane</keyword>
<dbReference type="InterPro" id="IPR004161">
    <property type="entry name" value="EFTu-like_2"/>
</dbReference>
<dbReference type="GO" id="GO:0045727">
    <property type="term" value="P:positive regulation of translation"/>
    <property type="evidence" value="ECO:0007669"/>
    <property type="project" value="UniProtKB-UniRule"/>
</dbReference>
<dbReference type="GO" id="GO:0003746">
    <property type="term" value="F:translation elongation factor activity"/>
    <property type="evidence" value="ECO:0007669"/>
    <property type="project" value="UniProtKB-UniRule"/>
</dbReference>
<dbReference type="FunFam" id="3.30.70.240:FF:000007">
    <property type="entry name" value="Translation factor GUF1, mitochondrial"/>
    <property type="match status" value="1"/>
</dbReference>
<dbReference type="InterPro" id="IPR000640">
    <property type="entry name" value="EFG_V-like"/>
</dbReference>
<dbReference type="EC" id="3.6.5.n1" evidence="11 12"/>
<evidence type="ECO:0000256" key="4">
    <source>
        <dbReference type="ARBA" id="ARBA00022801"/>
    </source>
</evidence>
<reference evidence="14" key="1">
    <citation type="journal article" date="2005" name="Environ. Microbiol.">
        <title>Genetic and functional properties of uncultivated thermophilic crenarchaeotes from a subsurface gold mine as revealed by analysis of genome fragments.</title>
        <authorList>
            <person name="Nunoura T."/>
            <person name="Hirayama H."/>
            <person name="Takami H."/>
            <person name="Oida H."/>
            <person name="Nishi S."/>
            <person name="Shimamura S."/>
            <person name="Suzuki Y."/>
            <person name="Inagaki F."/>
            <person name="Takai K."/>
            <person name="Nealson K.H."/>
            <person name="Horikoshi K."/>
        </authorList>
    </citation>
    <scope>NUCLEOTIDE SEQUENCE</scope>
</reference>
<feature type="binding site" evidence="12">
    <location>
        <begin position="17"/>
        <end position="22"/>
    </location>
    <ligand>
        <name>GTP</name>
        <dbReference type="ChEBI" id="CHEBI:37565"/>
    </ligand>
</feature>
<sequence length="600" mass="67572">MHAIQLIRNFTIIGHIDHGKSTLADRILERTHAIPDRLMRDQFLDRMDLERERGITIKAKTCTFPYRAREGQLYTLNLVDCPGHVDFVYEVSKSLAACEGALLIIDATQGIQAQTLANFYLAEEQRLTIIPVINKIDMEEADVPRVEEQIEDQLHIPKEEALKISAKLGIGIDDVLEAIVQRIPPPQGDPDKPLRALIYDSFYDVYKFAIPVVRVVDGILKPGMRLTMMGKQKEFTVEDVGIFTPDMKFTEALGPGAVGFFTAKIKNVREIGIGDTVTEATRPCAQPLPGYRPLKPMVFAGLYPTSPGHFEALRAALEKLSLNDASFQFEEEHSEALGRGFRVGFLGMLHAEIIQERLEREFQLSLVVTAPSVEYQIFLKNGDVVRCATPSKFPDPAQIERIEEPYVSLKILTPERFLGAILELVEQRRGEYKDMEFFADGRVAVRYDLPLAEIATDFYDKLKARSQGYASMDYEPVGYRPSDLVKLDILVNREPVDALSVIVHRDRAYYIGRLICQKLKEKIPSQMFPIPLQAAIGKRVLARETIPARHNDITGWMSGGDVTRKLKLLEKQKAGRKRLAAIGKVEVPQEAFLAVLERSG</sequence>
<keyword evidence="6 12" id="KW-0342">GTP-binding</keyword>
<keyword evidence="7 12" id="KW-0472">Membrane</keyword>
<dbReference type="Pfam" id="PF03144">
    <property type="entry name" value="GTP_EFTU_D2"/>
    <property type="match status" value="1"/>
</dbReference>
<dbReference type="InterPro" id="IPR027417">
    <property type="entry name" value="P-loop_NTPase"/>
</dbReference>
<evidence type="ECO:0000259" key="13">
    <source>
        <dbReference type="PROSITE" id="PS51722"/>
    </source>
</evidence>
<evidence type="ECO:0000256" key="6">
    <source>
        <dbReference type="ARBA" id="ARBA00023134"/>
    </source>
</evidence>
<dbReference type="InterPro" id="IPR031157">
    <property type="entry name" value="G_TR_CS"/>
</dbReference>
<dbReference type="InterPro" id="IPR035647">
    <property type="entry name" value="EFG_III/V"/>
</dbReference>
<evidence type="ECO:0000256" key="10">
    <source>
        <dbReference type="ARBA" id="ARBA00061052"/>
    </source>
</evidence>
<dbReference type="InterPro" id="IPR000795">
    <property type="entry name" value="T_Tr_GTP-bd_dom"/>
</dbReference>
<dbReference type="CDD" id="cd16260">
    <property type="entry name" value="EF4_III"/>
    <property type="match status" value="1"/>
</dbReference>
<dbReference type="InterPro" id="IPR009000">
    <property type="entry name" value="Transl_B-barrel_sf"/>
</dbReference>
<dbReference type="SUPFAM" id="SSF52540">
    <property type="entry name" value="P-loop containing nucleoside triphosphate hydrolases"/>
    <property type="match status" value="1"/>
</dbReference>
<evidence type="ECO:0000313" key="14">
    <source>
        <dbReference type="EMBL" id="BAL58384.1"/>
    </source>
</evidence>
<dbReference type="NCBIfam" id="TIGR01393">
    <property type="entry name" value="lepA"/>
    <property type="match status" value="1"/>
</dbReference>
<dbReference type="Pfam" id="PF00009">
    <property type="entry name" value="GTP_EFTU"/>
    <property type="match status" value="1"/>
</dbReference>
<dbReference type="FunFam" id="2.40.30.10:FF:000015">
    <property type="entry name" value="Translation factor GUF1, mitochondrial"/>
    <property type="match status" value="1"/>
</dbReference>
<feature type="binding site" evidence="12">
    <location>
        <begin position="134"/>
        <end position="137"/>
    </location>
    <ligand>
        <name>GTP</name>
        <dbReference type="ChEBI" id="CHEBI:37565"/>
    </ligand>
</feature>
<dbReference type="Pfam" id="PF06421">
    <property type="entry name" value="LepA_C"/>
    <property type="match status" value="1"/>
</dbReference>
<evidence type="ECO:0000256" key="12">
    <source>
        <dbReference type="HAMAP-Rule" id="MF_00071"/>
    </source>
</evidence>
<dbReference type="Gene3D" id="3.40.50.300">
    <property type="entry name" value="P-loop containing nucleotide triphosphate hydrolases"/>
    <property type="match status" value="1"/>
</dbReference>
<comment type="function">
    <text evidence="9 12">Required for accurate and efficient protein synthesis under certain stress conditions. May act as a fidelity factor of the translation reaction, by catalyzing a one-codon backward translocation of tRNAs on improperly translocated ribosomes. Back-translocation proceeds from a post-translocation (POST) complex to a pre-translocation (PRE) complex, thus giving elongation factor G a second chance to translocate the tRNAs correctly. Binds to ribosomes in a GTP-dependent manner.</text>
</comment>
<evidence type="ECO:0000256" key="7">
    <source>
        <dbReference type="ARBA" id="ARBA00023136"/>
    </source>
</evidence>
<protein>
    <recommendedName>
        <fullName evidence="11 12">Elongation factor 4</fullName>
        <shortName evidence="12">EF-4</shortName>
        <ecNumber evidence="11 12">3.6.5.n1</ecNumber>
    </recommendedName>
    <alternativeName>
        <fullName evidence="12">Ribosomal back-translocase LepA</fullName>
    </alternativeName>
</protein>
<accession>H5SQE8</accession>
<evidence type="ECO:0000256" key="5">
    <source>
        <dbReference type="ARBA" id="ARBA00022917"/>
    </source>
</evidence>
<keyword evidence="4 12" id="KW-0378">Hydrolase</keyword>
<evidence type="ECO:0000256" key="11">
    <source>
        <dbReference type="ARBA" id="ARBA00066744"/>
    </source>
</evidence>
<organism evidence="14">
    <name type="scientific">Acetithermum autotrophicum</name>
    <dbReference type="NCBI Taxonomy" id="1446466"/>
    <lineage>
        <taxon>Bacteria</taxon>
        <taxon>Candidatus Bipolaricaulota</taxon>
        <taxon>Candidatus Acetithermum</taxon>
    </lineage>
</organism>
<comment type="similarity">
    <text evidence="1 12">Belongs to the TRAFAC class translation factor GTPase superfamily. Classic translation factor GTPase family. LepA subfamily.</text>
</comment>
<dbReference type="InterPro" id="IPR035654">
    <property type="entry name" value="LepA_IV"/>
</dbReference>
<comment type="subcellular location">
    <subcellularLocation>
        <location evidence="12">Cell membrane</location>
        <topology evidence="12">Peripheral membrane protein</topology>
        <orientation evidence="12">Cytoplasmic side</orientation>
    </subcellularLocation>
</comment>
<comment type="catalytic activity">
    <reaction evidence="8 12">
        <text>GTP + H2O = GDP + phosphate + H(+)</text>
        <dbReference type="Rhea" id="RHEA:19669"/>
        <dbReference type="ChEBI" id="CHEBI:15377"/>
        <dbReference type="ChEBI" id="CHEBI:15378"/>
        <dbReference type="ChEBI" id="CHEBI:37565"/>
        <dbReference type="ChEBI" id="CHEBI:43474"/>
        <dbReference type="ChEBI" id="CHEBI:58189"/>
        <dbReference type="EC" id="3.6.5.n1"/>
    </reaction>
</comment>
<dbReference type="Gene3D" id="3.30.70.240">
    <property type="match status" value="1"/>
</dbReference>
<reference evidence="14" key="2">
    <citation type="journal article" date="2012" name="PLoS ONE">
        <title>A Deeply Branching Thermophilic Bacterium with an Ancient Acetyl-CoA Pathway Dominates a Subsurface Ecosystem.</title>
        <authorList>
            <person name="Takami H."/>
            <person name="Noguchi H."/>
            <person name="Takaki Y."/>
            <person name="Uchiyama I."/>
            <person name="Toyoda A."/>
            <person name="Nishi S."/>
            <person name="Chee G.-J."/>
            <person name="Arai W."/>
            <person name="Nunoura T."/>
            <person name="Itoh T."/>
            <person name="Hattori M."/>
            <person name="Takai K."/>
        </authorList>
    </citation>
    <scope>NUCLEOTIDE SEQUENCE</scope>
</reference>
<evidence type="ECO:0000256" key="9">
    <source>
        <dbReference type="ARBA" id="ARBA00057626"/>
    </source>
</evidence>
<dbReference type="Gene3D" id="3.30.70.2570">
    <property type="entry name" value="Elongation factor 4, C-terminal domain"/>
    <property type="match status" value="1"/>
</dbReference>
<dbReference type="PRINTS" id="PR00315">
    <property type="entry name" value="ELONGATNFCT"/>
</dbReference>
<dbReference type="CDD" id="cd03699">
    <property type="entry name" value="EF4_II"/>
    <property type="match status" value="1"/>
</dbReference>
<dbReference type="GO" id="GO:0005525">
    <property type="term" value="F:GTP binding"/>
    <property type="evidence" value="ECO:0007669"/>
    <property type="project" value="UniProtKB-UniRule"/>
</dbReference>
<dbReference type="GO" id="GO:0005886">
    <property type="term" value="C:plasma membrane"/>
    <property type="evidence" value="ECO:0007669"/>
    <property type="project" value="UniProtKB-SubCell"/>
</dbReference>
<comment type="similarity">
    <text evidence="10">Belongs to the GTP-binding elongation factor family. LepA subfamily.</text>
</comment>
<dbReference type="Gene3D" id="3.30.70.870">
    <property type="entry name" value="Elongation Factor G (Translational Gtpase), domain 3"/>
    <property type="match status" value="1"/>
</dbReference>
<dbReference type="InterPro" id="IPR013842">
    <property type="entry name" value="LepA_CTD"/>
</dbReference>
<feature type="domain" description="Tr-type G" evidence="13">
    <location>
        <begin position="5"/>
        <end position="187"/>
    </location>
</feature>
<dbReference type="InterPro" id="IPR006297">
    <property type="entry name" value="EF-4"/>
</dbReference>
<dbReference type="FunFam" id="3.30.70.2570:FF:000001">
    <property type="entry name" value="Translation factor GUF1, mitochondrial"/>
    <property type="match status" value="1"/>
</dbReference>
<dbReference type="EMBL" id="AP011800">
    <property type="protein sequence ID" value="BAL58384.1"/>
    <property type="molecule type" value="Genomic_DNA"/>
</dbReference>
<evidence type="ECO:0000256" key="1">
    <source>
        <dbReference type="ARBA" id="ARBA00005454"/>
    </source>
</evidence>
<evidence type="ECO:0000256" key="2">
    <source>
        <dbReference type="ARBA" id="ARBA00022475"/>
    </source>
</evidence>
<dbReference type="PROSITE" id="PS00301">
    <property type="entry name" value="G_TR_1"/>
    <property type="match status" value="1"/>
</dbReference>
<dbReference type="FunFam" id="3.30.70.870:FF:000004">
    <property type="entry name" value="Translation factor GUF1, mitochondrial"/>
    <property type="match status" value="1"/>
</dbReference>
<dbReference type="CDD" id="cd03709">
    <property type="entry name" value="lepA_C"/>
    <property type="match status" value="1"/>
</dbReference>
<dbReference type="AlphaFoldDB" id="H5SQE8"/>
<keyword evidence="3 12" id="KW-0547">Nucleotide-binding</keyword>
<dbReference type="CDD" id="cd01890">
    <property type="entry name" value="LepA"/>
    <property type="match status" value="1"/>
</dbReference>
<dbReference type="SUPFAM" id="SSF54980">
    <property type="entry name" value="EF-G C-terminal domain-like"/>
    <property type="match status" value="2"/>
</dbReference>